<evidence type="ECO:0000313" key="2">
    <source>
        <dbReference type="Proteomes" id="UP000240228"/>
    </source>
</evidence>
<dbReference type="Pfam" id="PF00132">
    <property type="entry name" value="Hexapep"/>
    <property type="match status" value="1"/>
</dbReference>
<dbReference type="InterPro" id="IPR050179">
    <property type="entry name" value="Trans_hexapeptide_repeat"/>
</dbReference>
<sequence length="171" mass="19355">MFDLIMRLLRSSKQNESYFKKRGLQIGHSCEILNGWNFGSEPYLISLGDYVRVASGVRFITHDGGVWVLRHLYKTMHDIDLMKPIHVGNNVHIGMNAVIMPGVTIGNNCIIGCSAVVTHDIPDNSIAVGVPARVIETVDEYREKNEHLFLHTKNLNAKEKRQVLEKKFANE</sequence>
<reference evidence="2" key="1">
    <citation type="submission" date="2017-09" db="EMBL/GenBank/DDBJ databases">
        <authorList>
            <person name="Sela D.A."/>
            <person name="Albert K."/>
        </authorList>
    </citation>
    <scope>NUCLEOTIDE SEQUENCE [LARGE SCALE GENOMIC DNA]</scope>
    <source>
        <strain evidence="2">UMA51805</strain>
    </source>
</reference>
<proteinExistence type="predicted"/>
<dbReference type="RefSeq" id="WP_107044739.1">
    <property type="nucleotide sequence ID" value="NZ_NWTX01000023.1"/>
</dbReference>
<accession>A0A2T3G883</accession>
<dbReference type="PANTHER" id="PTHR43300">
    <property type="entry name" value="ACETYLTRANSFERASE"/>
    <property type="match status" value="1"/>
</dbReference>
<reference evidence="1 2" key="2">
    <citation type="submission" date="2018-03" db="EMBL/GenBank/DDBJ databases">
        <title>The comparative genomics of Bifidobacterium callitrichos reflects dietary carbohydrate utilization within the common marmoset gut.</title>
        <authorList>
            <person name="Rani A."/>
        </authorList>
    </citation>
    <scope>NUCLEOTIDE SEQUENCE [LARGE SCALE GENOMIC DNA]</scope>
    <source>
        <strain evidence="1 2">UMA51805</strain>
    </source>
</reference>
<dbReference type="SUPFAM" id="SSF51161">
    <property type="entry name" value="Trimeric LpxA-like enzymes"/>
    <property type="match status" value="1"/>
</dbReference>
<evidence type="ECO:0000313" key="1">
    <source>
        <dbReference type="EMBL" id="PST45679.1"/>
    </source>
</evidence>
<dbReference type="InterPro" id="IPR001451">
    <property type="entry name" value="Hexapep"/>
</dbReference>
<organism evidence="1 2">
    <name type="scientific">Bifidobacterium callitrichos</name>
    <dbReference type="NCBI Taxonomy" id="762209"/>
    <lineage>
        <taxon>Bacteria</taxon>
        <taxon>Bacillati</taxon>
        <taxon>Actinomycetota</taxon>
        <taxon>Actinomycetes</taxon>
        <taxon>Bifidobacteriales</taxon>
        <taxon>Bifidobacteriaceae</taxon>
        <taxon>Bifidobacterium</taxon>
    </lineage>
</organism>
<dbReference type="EMBL" id="NWTX01000023">
    <property type="protein sequence ID" value="PST45679.1"/>
    <property type="molecule type" value="Genomic_DNA"/>
</dbReference>
<dbReference type="PANTHER" id="PTHR43300:SF11">
    <property type="entry name" value="ACETYLTRANSFERASE RV3034C-RELATED"/>
    <property type="match status" value="1"/>
</dbReference>
<dbReference type="Proteomes" id="UP000240228">
    <property type="component" value="Unassembled WGS sequence"/>
</dbReference>
<gene>
    <name evidence="1" type="ORF">CPA40_09875</name>
</gene>
<name>A0A2T3G883_9BIFI</name>
<dbReference type="InterPro" id="IPR011004">
    <property type="entry name" value="Trimer_LpxA-like_sf"/>
</dbReference>
<dbReference type="CDD" id="cd04647">
    <property type="entry name" value="LbH_MAT_like"/>
    <property type="match status" value="1"/>
</dbReference>
<comment type="caution">
    <text evidence="1">The sequence shown here is derived from an EMBL/GenBank/DDBJ whole genome shotgun (WGS) entry which is preliminary data.</text>
</comment>
<protein>
    <submittedName>
        <fullName evidence="1">Capsule biosynthesis protein CapG</fullName>
    </submittedName>
</protein>
<keyword evidence="2" id="KW-1185">Reference proteome</keyword>
<dbReference type="Gene3D" id="2.160.10.10">
    <property type="entry name" value="Hexapeptide repeat proteins"/>
    <property type="match status" value="1"/>
</dbReference>
<dbReference type="AlphaFoldDB" id="A0A2T3G883"/>